<name>D7FIH8_ECTSI</name>
<dbReference type="EMBL" id="FN647878">
    <property type="protein sequence ID" value="CBJ28801.1"/>
    <property type="molecule type" value="Genomic_DNA"/>
</dbReference>
<comment type="similarity">
    <text evidence="2">Belongs to the EMP24/GP25L family.</text>
</comment>
<evidence type="ECO:0000256" key="1">
    <source>
        <dbReference type="ARBA" id="ARBA00004479"/>
    </source>
</evidence>
<comment type="subcellular location">
    <subcellularLocation>
        <location evidence="1">Membrane</location>
        <topology evidence="1">Single-pass type I membrane protein</topology>
    </subcellularLocation>
</comment>
<dbReference type="PANTHER" id="PTHR22811">
    <property type="entry name" value="TRANSMEMBRANE EMP24 DOMAIN-CONTAINING PROTEIN"/>
    <property type="match status" value="1"/>
</dbReference>
<dbReference type="AlphaFoldDB" id="D7FIH8"/>
<dbReference type="InterPro" id="IPR009038">
    <property type="entry name" value="GOLD_dom"/>
</dbReference>
<organism evidence="9 10">
    <name type="scientific">Ectocarpus siliculosus</name>
    <name type="common">Brown alga</name>
    <name type="synonym">Conferva siliculosa</name>
    <dbReference type="NCBI Taxonomy" id="2880"/>
    <lineage>
        <taxon>Eukaryota</taxon>
        <taxon>Sar</taxon>
        <taxon>Stramenopiles</taxon>
        <taxon>Ochrophyta</taxon>
        <taxon>PX clade</taxon>
        <taxon>Phaeophyceae</taxon>
        <taxon>Ectocarpales</taxon>
        <taxon>Ectocarpaceae</taxon>
        <taxon>Ectocarpus</taxon>
    </lineage>
</organism>
<dbReference type="OrthoDB" id="1929172at2759"/>
<keyword evidence="4 7" id="KW-0732">Signal</keyword>
<keyword evidence="5" id="KW-1133">Transmembrane helix</keyword>
<reference evidence="9 10" key="1">
    <citation type="journal article" date="2010" name="Nature">
        <title>The Ectocarpus genome and the independent evolution of multicellularity in brown algae.</title>
        <authorList>
            <person name="Cock J.M."/>
            <person name="Sterck L."/>
            <person name="Rouze P."/>
            <person name="Scornet D."/>
            <person name="Allen A.E."/>
            <person name="Amoutzias G."/>
            <person name="Anthouard V."/>
            <person name="Artiguenave F."/>
            <person name="Aury J.M."/>
            <person name="Badger J.H."/>
            <person name="Beszteri B."/>
            <person name="Billiau K."/>
            <person name="Bonnet E."/>
            <person name="Bothwell J.H."/>
            <person name="Bowler C."/>
            <person name="Boyen C."/>
            <person name="Brownlee C."/>
            <person name="Carrano C.J."/>
            <person name="Charrier B."/>
            <person name="Cho G.Y."/>
            <person name="Coelho S.M."/>
            <person name="Collen J."/>
            <person name="Corre E."/>
            <person name="Da Silva C."/>
            <person name="Delage L."/>
            <person name="Delaroque N."/>
            <person name="Dittami S.M."/>
            <person name="Doulbeau S."/>
            <person name="Elias M."/>
            <person name="Farnham G."/>
            <person name="Gachon C.M."/>
            <person name="Gschloessl B."/>
            <person name="Heesch S."/>
            <person name="Jabbari K."/>
            <person name="Jubin C."/>
            <person name="Kawai H."/>
            <person name="Kimura K."/>
            <person name="Kloareg B."/>
            <person name="Kupper F.C."/>
            <person name="Lang D."/>
            <person name="Le Bail A."/>
            <person name="Leblanc C."/>
            <person name="Lerouge P."/>
            <person name="Lohr M."/>
            <person name="Lopez P.J."/>
            <person name="Martens C."/>
            <person name="Maumus F."/>
            <person name="Michel G."/>
            <person name="Miranda-Saavedra D."/>
            <person name="Morales J."/>
            <person name="Moreau H."/>
            <person name="Motomura T."/>
            <person name="Nagasato C."/>
            <person name="Napoli C.A."/>
            <person name="Nelson D.R."/>
            <person name="Nyvall-Collen P."/>
            <person name="Peters A.F."/>
            <person name="Pommier C."/>
            <person name="Potin P."/>
            <person name="Poulain J."/>
            <person name="Quesneville H."/>
            <person name="Read B."/>
            <person name="Rensing S.A."/>
            <person name="Ritter A."/>
            <person name="Rousvoal S."/>
            <person name="Samanta M."/>
            <person name="Samson G."/>
            <person name="Schroeder D.C."/>
            <person name="Segurens B."/>
            <person name="Strittmatter M."/>
            <person name="Tonon T."/>
            <person name="Tregear J.W."/>
            <person name="Valentin K."/>
            <person name="von Dassow P."/>
            <person name="Yamagishi T."/>
            <person name="Van de Peer Y."/>
            <person name="Wincker P."/>
        </authorList>
    </citation>
    <scope>NUCLEOTIDE SEQUENCE [LARGE SCALE GENOMIC DNA]</scope>
    <source>
        <strain evidence="10">Ec32 / CCAP1310/4</strain>
    </source>
</reference>
<evidence type="ECO:0000256" key="6">
    <source>
        <dbReference type="ARBA" id="ARBA00023136"/>
    </source>
</evidence>
<evidence type="ECO:0000256" key="7">
    <source>
        <dbReference type="SAM" id="SignalP"/>
    </source>
</evidence>
<dbReference type="EMBL" id="FN649747">
    <property type="protein sequence ID" value="CBJ28801.1"/>
    <property type="molecule type" value="Genomic_DNA"/>
</dbReference>
<dbReference type="Proteomes" id="UP000002630">
    <property type="component" value="Linkage Group LG22"/>
</dbReference>
<evidence type="ECO:0000256" key="4">
    <source>
        <dbReference type="ARBA" id="ARBA00022729"/>
    </source>
</evidence>
<dbReference type="InterPro" id="IPR015720">
    <property type="entry name" value="Emp24-like"/>
</dbReference>
<dbReference type="GO" id="GO:0016020">
    <property type="term" value="C:membrane"/>
    <property type="evidence" value="ECO:0007669"/>
    <property type="project" value="UniProtKB-SubCell"/>
</dbReference>
<dbReference type="STRING" id="2880.D7FIH8"/>
<evidence type="ECO:0000256" key="3">
    <source>
        <dbReference type="ARBA" id="ARBA00022692"/>
    </source>
</evidence>
<evidence type="ECO:0000256" key="2">
    <source>
        <dbReference type="ARBA" id="ARBA00007104"/>
    </source>
</evidence>
<feature type="signal peptide" evidence="7">
    <location>
        <begin position="1"/>
        <end position="37"/>
    </location>
</feature>
<evidence type="ECO:0000259" key="8">
    <source>
        <dbReference type="SMART" id="SM01190"/>
    </source>
</evidence>
<keyword evidence="3" id="KW-0812">Transmembrane</keyword>
<protein>
    <submittedName>
        <fullName evidence="9">Coated vesicle membrane protein</fullName>
    </submittedName>
</protein>
<dbReference type="InParanoid" id="D7FIH8"/>
<dbReference type="SMART" id="SM01190">
    <property type="entry name" value="EMP24_GP25L"/>
    <property type="match status" value="1"/>
</dbReference>
<evidence type="ECO:0000313" key="10">
    <source>
        <dbReference type="Proteomes" id="UP000002630"/>
    </source>
</evidence>
<proteinExistence type="inferred from homology"/>
<keyword evidence="10" id="KW-1185">Reference proteome</keyword>
<sequence>MMGRRGGPGAARVARWHGPLRVTSVCLVALLVTSVNSMTMDVDDGSIACAIVVAKQGNTINANFEVLGYPVKNTMVILQKRGDNKLLYRKEDLGEDYFRVDATNDGDYELCFINGGEERIKSLRNKLVPEVNSFVGLNALRQEKKKKALAQQREDEDDDSFFYRDDEELLDGLSDDMPSWYAKESGYKTFGFGLRLGKDVEDLQSMADVSVEDKVMASFLAEEADILVETLSVFNDHESYMRGREEYHRENVKQTSSRLMWCTFVEAAVLVWVSWTQLSYIRRFFETKRIL</sequence>
<feature type="chain" id="PRO_5003095449" evidence="7">
    <location>
        <begin position="38"/>
        <end position="291"/>
    </location>
</feature>
<evidence type="ECO:0000313" key="9">
    <source>
        <dbReference type="EMBL" id="CBJ28801.1"/>
    </source>
</evidence>
<keyword evidence="6" id="KW-0472">Membrane</keyword>
<gene>
    <name evidence="9" type="ORF">Esi_0120_0061</name>
</gene>
<accession>D7FIH8</accession>
<feature type="domain" description="GOLD" evidence="8">
    <location>
        <begin position="37"/>
        <end position="286"/>
    </location>
</feature>
<dbReference type="Pfam" id="PF01105">
    <property type="entry name" value="EMP24_GP25L"/>
    <property type="match status" value="2"/>
</dbReference>
<evidence type="ECO:0000256" key="5">
    <source>
        <dbReference type="ARBA" id="ARBA00022989"/>
    </source>
</evidence>